<dbReference type="PANTHER" id="PTHR30204">
    <property type="entry name" value="REDOX-CYCLING DRUG-SENSING TRANSCRIPTIONAL ACTIVATOR SOXR"/>
    <property type="match status" value="1"/>
</dbReference>
<evidence type="ECO:0000313" key="3">
    <source>
        <dbReference type="EMBL" id="NKY14718.1"/>
    </source>
</evidence>
<name>A0AA44DE03_STRE0</name>
<dbReference type="PROSITE" id="PS50937">
    <property type="entry name" value="HTH_MERR_2"/>
    <property type="match status" value="1"/>
</dbReference>
<gene>
    <name evidence="3" type="ORF">HGA06_11270</name>
</gene>
<keyword evidence="4" id="KW-1185">Reference proteome</keyword>
<dbReference type="Gene3D" id="1.10.1660.10">
    <property type="match status" value="1"/>
</dbReference>
<protein>
    <submittedName>
        <fullName evidence="3">MerR family transcriptional regulator</fullName>
    </submittedName>
</protein>
<evidence type="ECO:0000256" key="1">
    <source>
        <dbReference type="ARBA" id="ARBA00023125"/>
    </source>
</evidence>
<dbReference type="PANTHER" id="PTHR30204:SF93">
    <property type="entry name" value="HTH MERR-TYPE DOMAIN-CONTAINING PROTEIN"/>
    <property type="match status" value="1"/>
</dbReference>
<dbReference type="Pfam" id="PF13411">
    <property type="entry name" value="MerR_1"/>
    <property type="match status" value="1"/>
</dbReference>
<dbReference type="RefSeq" id="WP_168438933.1">
    <property type="nucleotide sequence ID" value="NZ_JAAXOU010000101.1"/>
</dbReference>
<proteinExistence type="predicted"/>
<reference evidence="3 4" key="1">
    <citation type="submission" date="2020-04" db="EMBL/GenBank/DDBJ databases">
        <title>MicrobeNet Type strains.</title>
        <authorList>
            <person name="Nicholson A.C."/>
        </authorList>
    </citation>
    <scope>NUCLEOTIDE SEQUENCE [LARGE SCALE GENOMIC DNA]</scope>
    <source>
        <strain evidence="3 4">DSM 40738</strain>
    </source>
</reference>
<comment type="caution">
    <text evidence="3">The sequence shown here is derived from an EMBL/GenBank/DDBJ whole genome shotgun (WGS) entry which is preliminary data.</text>
</comment>
<dbReference type="SMART" id="SM00422">
    <property type="entry name" value="HTH_MERR"/>
    <property type="match status" value="1"/>
</dbReference>
<dbReference type="SUPFAM" id="SSF46955">
    <property type="entry name" value="Putative DNA-binding domain"/>
    <property type="match status" value="1"/>
</dbReference>
<dbReference type="GO" id="GO:0003677">
    <property type="term" value="F:DNA binding"/>
    <property type="evidence" value="ECO:0007669"/>
    <property type="project" value="UniProtKB-KW"/>
</dbReference>
<dbReference type="Proteomes" id="UP000570003">
    <property type="component" value="Unassembled WGS sequence"/>
</dbReference>
<dbReference type="InterPro" id="IPR009061">
    <property type="entry name" value="DNA-bd_dom_put_sf"/>
</dbReference>
<organism evidence="3 4">
    <name type="scientific">Streptomyces somaliensis (strain ATCC 33201 / DSM 40738 / JCM 12659 / KCTC 9044 / NCTC 11332 / NRRL B-12077 / IP 733)</name>
    <dbReference type="NCBI Taxonomy" id="1134445"/>
    <lineage>
        <taxon>Bacteria</taxon>
        <taxon>Bacillati</taxon>
        <taxon>Actinomycetota</taxon>
        <taxon>Actinomycetes</taxon>
        <taxon>Kitasatosporales</taxon>
        <taxon>Streptomycetaceae</taxon>
        <taxon>Streptomyces</taxon>
    </lineage>
</organism>
<evidence type="ECO:0000259" key="2">
    <source>
        <dbReference type="PROSITE" id="PS50937"/>
    </source>
</evidence>
<dbReference type="EMBL" id="JAAXOU010000101">
    <property type="protein sequence ID" value="NKY14718.1"/>
    <property type="molecule type" value="Genomic_DNA"/>
</dbReference>
<keyword evidence="1" id="KW-0238">DNA-binding</keyword>
<accession>A0AA44DE03</accession>
<dbReference type="PRINTS" id="PR00040">
    <property type="entry name" value="HTHMERR"/>
</dbReference>
<dbReference type="InterPro" id="IPR047057">
    <property type="entry name" value="MerR_fam"/>
</dbReference>
<feature type="domain" description="HTH merR-type" evidence="2">
    <location>
        <begin position="7"/>
        <end position="76"/>
    </location>
</feature>
<dbReference type="GO" id="GO:0003700">
    <property type="term" value="F:DNA-binding transcription factor activity"/>
    <property type="evidence" value="ECO:0007669"/>
    <property type="project" value="InterPro"/>
</dbReference>
<evidence type="ECO:0000313" key="4">
    <source>
        <dbReference type="Proteomes" id="UP000570003"/>
    </source>
</evidence>
<dbReference type="AlphaFoldDB" id="A0AA44DE03"/>
<sequence length="302" mass="33514">MSDETELFTIGELARRTGLPVRTIRFWSDCGVLAPAGRSAGGYRLYDQAAAVRLDLVRTLRELGLDLDTVRRVLRGQTTVRDVAGTHLRAVEAEIRTLQVRRAVLRRVARQGSTTKEMRLLHELARMTAEERQRILDDYVRETFESTGADGPGAHIAQAMRTLPANLPDDPTPEQEDAWVELVGLLGDEEFRRRTREMAVAGARSAGEPPALDPQRVGEHAAPAVRDGVSPESPEGAAILNRIVGREMPSADRLRLADTLDTFTDRRVERYWQLLGVLNGRPPVPPQVPAMEWTIAALRAHA</sequence>
<dbReference type="InterPro" id="IPR000551">
    <property type="entry name" value="MerR-type_HTH_dom"/>
</dbReference>